<gene>
    <name evidence="2" type="ORF">A2960_00530</name>
</gene>
<sequence>MPKSIIHFVHYLSLILIFVVGGYFFYYFRPFPDKQFAVATAGAIIYILWGVIHHLVEGDFHLKIMVEYLVIAILGLVIARGAIFR</sequence>
<accession>A0A1F6AQ83</accession>
<keyword evidence="1" id="KW-0812">Transmembrane</keyword>
<feature type="transmembrane region" description="Helical" evidence="1">
    <location>
        <begin position="64"/>
        <end position="83"/>
    </location>
</feature>
<keyword evidence="1" id="KW-1133">Transmembrane helix</keyword>
<reference evidence="2 3" key="1">
    <citation type="journal article" date="2016" name="Nat. Commun.">
        <title>Thousands of microbial genomes shed light on interconnected biogeochemical processes in an aquifer system.</title>
        <authorList>
            <person name="Anantharaman K."/>
            <person name="Brown C.T."/>
            <person name="Hug L.A."/>
            <person name="Sharon I."/>
            <person name="Castelle C.J."/>
            <person name="Probst A.J."/>
            <person name="Thomas B.C."/>
            <person name="Singh A."/>
            <person name="Wilkins M.J."/>
            <person name="Karaoz U."/>
            <person name="Brodie E.L."/>
            <person name="Williams K.H."/>
            <person name="Hubbard S.S."/>
            <person name="Banfield J.F."/>
        </authorList>
    </citation>
    <scope>NUCLEOTIDE SEQUENCE [LARGE SCALE GENOMIC DNA]</scope>
</reference>
<evidence type="ECO:0000256" key="1">
    <source>
        <dbReference type="SAM" id="Phobius"/>
    </source>
</evidence>
<dbReference type="EMBL" id="MFJR01000007">
    <property type="protein sequence ID" value="OGG26643.1"/>
    <property type="molecule type" value="Genomic_DNA"/>
</dbReference>
<evidence type="ECO:0000313" key="2">
    <source>
        <dbReference type="EMBL" id="OGG26643.1"/>
    </source>
</evidence>
<name>A0A1F6AQ83_9BACT</name>
<protein>
    <submittedName>
        <fullName evidence="2">Uncharacterized protein</fullName>
    </submittedName>
</protein>
<comment type="caution">
    <text evidence="2">The sequence shown here is derived from an EMBL/GenBank/DDBJ whole genome shotgun (WGS) entry which is preliminary data.</text>
</comment>
<evidence type="ECO:0000313" key="3">
    <source>
        <dbReference type="Proteomes" id="UP000176609"/>
    </source>
</evidence>
<feature type="transmembrane region" description="Helical" evidence="1">
    <location>
        <begin position="35"/>
        <end position="52"/>
    </location>
</feature>
<organism evidence="2 3">
    <name type="scientific">Candidatus Gottesmanbacteria bacterium RIFCSPLOWO2_01_FULL_39_12b</name>
    <dbReference type="NCBI Taxonomy" id="1798388"/>
    <lineage>
        <taxon>Bacteria</taxon>
        <taxon>Candidatus Gottesmaniibacteriota</taxon>
    </lineage>
</organism>
<feature type="transmembrane region" description="Helical" evidence="1">
    <location>
        <begin position="6"/>
        <end position="28"/>
    </location>
</feature>
<dbReference type="AlphaFoldDB" id="A0A1F6AQ83"/>
<proteinExistence type="predicted"/>
<keyword evidence="1" id="KW-0472">Membrane</keyword>
<dbReference type="Proteomes" id="UP000176609">
    <property type="component" value="Unassembled WGS sequence"/>
</dbReference>